<sequence length="173" mass="19422">MALCDCGALVPTEDGPSHAYMSAQPACWRCYGELLARLAAEGVDAPLQMDTYAAQHPGNAPAERRQRGSVAVHLTVLCAHFDFGLPFSQLPQFRARLSSTLLPRLGLEDWPALNPPQQWGPLNAPVILSFPVSQLEEVTYEWARQVWEAWRVQETPVQFWAQTLMETDYDRRG</sequence>
<comment type="caution">
    <text evidence="1">The sequence shown here is derived from an EMBL/GenBank/DDBJ whole genome shotgun (WGS) entry which is preliminary data.</text>
</comment>
<dbReference type="InterPro" id="IPR045990">
    <property type="entry name" value="DUF5946"/>
</dbReference>
<evidence type="ECO:0000313" key="1">
    <source>
        <dbReference type="EMBL" id="RTR26128.1"/>
    </source>
</evidence>
<proteinExistence type="predicted"/>
<dbReference type="OrthoDB" id="531380at2"/>
<dbReference type="EMBL" id="RXPE01000018">
    <property type="protein sequence ID" value="RTR26128.1"/>
    <property type="molecule type" value="Genomic_DNA"/>
</dbReference>
<gene>
    <name evidence="1" type="ORF">EJ104_09045</name>
</gene>
<evidence type="ECO:0000313" key="2">
    <source>
        <dbReference type="Proteomes" id="UP000277766"/>
    </source>
</evidence>
<accession>A0A431VSA3</accession>
<reference evidence="1 2" key="1">
    <citation type="submission" date="2018-12" db="EMBL/GenBank/DDBJ databases">
        <title>Deinococcus radiophilus ATCC 27603 genome sequencing and assembly.</title>
        <authorList>
            <person name="Maclea K.S."/>
            <person name="Maynard C.R."/>
        </authorList>
    </citation>
    <scope>NUCLEOTIDE SEQUENCE [LARGE SCALE GENOMIC DNA]</scope>
    <source>
        <strain evidence="1 2">ATCC 27603</strain>
    </source>
</reference>
<name>A0A431VSA3_9DEIO</name>
<dbReference type="Proteomes" id="UP000277766">
    <property type="component" value="Unassembled WGS sequence"/>
</dbReference>
<protein>
    <submittedName>
        <fullName evidence="1">Uncharacterized protein</fullName>
    </submittedName>
</protein>
<dbReference type="RefSeq" id="WP_126352401.1">
    <property type="nucleotide sequence ID" value="NZ_CP086381.1"/>
</dbReference>
<organism evidence="1 2">
    <name type="scientific">Deinococcus radiophilus</name>
    <dbReference type="NCBI Taxonomy" id="32062"/>
    <lineage>
        <taxon>Bacteria</taxon>
        <taxon>Thermotogati</taxon>
        <taxon>Deinococcota</taxon>
        <taxon>Deinococci</taxon>
        <taxon>Deinococcales</taxon>
        <taxon>Deinococcaceae</taxon>
        <taxon>Deinococcus</taxon>
    </lineage>
</organism>
<dbReference type="Pfam" id="PF19371">
    <property type="entry name" value="DUF5946"/>
    <property type="match status" value="1"/>
</dbReference>
<dbReference type="AlphaFoldDB" id="A0A431VSA3"/>
<keyword evidence="2" id="KW-1185">Reference proteome</keyword>